<evidence type="ECO:0000256" key="2">
    <source>
        <dbReference type="ARBA" id="ARBA00022980"/>
    </source>
</evidence>
<dbReference type="GO" id="GO:0003735">
    <property type="term" value="F:structural constituent of ribosome"/>
    <property type="evidence" value="ECO:0007669"/>
    <property type="project" value="InterPro"/>
</dbReference>
<evidence type="ECO:0000256" key="4">
    <source>
        <dbReference type="SAM" id="MobiDB-lite"/>
    </source>
</evidence>
<dbReference type="CDD" id="cd00353">
    <property type="entry name" value="Ribosomal_S15p_S13e"/>
    <property type="match status" value="1"/>
</dbReference>
<evidence type="ECO:0000313" key="6">
    <source>
        <dbReference type="Proteomes" id="UP000318582"/>
    </source>
</evidence>
<accession>A0A507E1Q1</accession>
<dbReference type="GO" id="GO:1990904">
    <property type="term" value="C:ribonucleoprotein complex"/>
    <property type="evidence" value="ECO:0007669"/>
    <property type="project" value="UniProtKB-KW"/>
</dbReference>
<feature type="region of interest" description="Disordered" evidence="4">
    <location>
        <begin position="444"/>
        <end position="483"/>
    </location>
</feature>
<feature type="region of interest" description="Disordered" evidence="4">
    <location>
        <begin position="76"/>
        <end position="104"/>
    </location>
</feature>
<proteinExistence type="inferred from homology"/>
<dbReference type="PANTHER" id="PTHR23321">
    <property type="entry name" value="RIBOSOMAL PROTEIN S15, BACTERIAL AND ORGANELLAR"/>
    <property type="match status" value="1"/>
</dbReference>
<comment type="caution">
    <text evidence="5">The sequence shown here is derived from an EMBL/GenBank/DDBJ whole genome shotgun (WGS) entry which is preliminary data.</text>
</comment>
<dbReference type="InterPro" id="IPR005290">
    <property type="entry name" value="Ribosomal_uS15_bac-type"/>
</dbReference>
<evidence type="ECO:0008006" key="7">
    <source>
        <dbReference type="Google" id="ProtNLM"/>
    </source>
</evidence>
<evidence type="ECO:0000313" key="5">
    <source>
        <dbReference type="EMBL" id="TPX57711.1"/>
    </source>
</evidence>
<dbReference type="PROSITE" id="PS00362">
    <property type="entry name" value="RIBOSOMAL_S15"/>
    <property type="match status" value="1"/>
</dbReference>
<dbReference type="GO" id="GO:0005840">
    <property type="term" value="C:ribosome"/>
    <property type="evidence" value="ECO:0007669"/>
    <property type="project" value="UniProtKB-KW"/>
</dbReference>
<dbReference type="STRING" id="109895.A0A507E1Q1"/>
<feature type="compositionally biased region" description="Polar residues" evidence="4">
    <location>
        <begin position="87"/>
        <end position="100"/>
    </location>
</feature>
<dbReference type="PANTHER" id="PTHR23321:SF26">
    <property type="entry name" value="SMALL RIBOSOMAL SUBUNIT PROTEIN US15M"/>
    <property type="match status" value="1"/>
</dbReference>
<protein>
    <recommendedName>
        <fullName evidence="7">Ribosomal protein S15</fullName>
    </recommendedName>
</protein>
<dbReference type="Proteomes" id="UP000318582">
    <property type="component" value="Unassembled WGS sequence"/>
</dbReference>
<evidence type="ECO:0000256" key="1">
    <source>
        <dbReference type="ARBA" id="ARBA00008434"/>
    </source>
</evidence>
<dbReference type="GO" id="GO:0006412">
    <property type="term" value="P:translation"/>
    <property type="evidence" value="ECO:0007669"/>
    <property type="project" value="InterPro"/>
</dbReference>
<feature type="compositionally biased region" description="Polar residues" evidence="4">
    <location>
        <begin position="444"/>
        <end position="460"/>
    </location>
</feature>
<dbReference type="NCBIfam" id="TIGR00952">
    <property type="entry name" value="S15_bact"/>
    <property type="match status" value="1"/>
</dbReference>
<evidence type="ECO:0000256" key="3">
    <source>
        <dbReference type="ARBA" id="ARBA00023274"/>
    </source>
</evidence>
<dbReference type="AlphaFoldDB" id="A0A507E1Q1"/>
<dbReference type="SMART" id="SM01387">
    <property type="entry name" value="Ribosomal_S15"/>
    <property type="match status" value="1"/>
</dbReference>
<dbReference type="Pfam" id="PF00312">
    <property type="entry name" value="Ribosomal_S15"/>
    <property type="match status" value="1"/>
</dbReference>
<dbReference type="InterPro" id="IPR000589">
    <property type="entry name" value="Ribosomal_uS15"/>
</dbReference>
<dbReference type="EMBL" id="QEAQ01000048">
    <property type="protein sequence ID" value="TPX57711.1"/>
    <property type="molecule type" value="Genomic_DNA"/>
</dbReference>
<keyword evidence="6" id="KW-1185">Reference proteome</keyword>
<dbReference type="Gene3D" id="1.20.5.340">
    <property type="match status" value="1"/>
</dbReference>
<sequence>MSSILCRLAAQQAGLPCRFRIATLTILPTAAPSSSFHSSHPASARVGGLPTRISRSSWQKNQRKIADLRKRLGNKYAEIGRDKRRSPITTTRSATQLSQPAPTPAPISRIVPFLATLGKTTPQPIVLGNLKETMKAVKDYTGEDTEAGRSKTDTSRSIRGLRKRDAGEGEVSRVLKVPAGAVPEQPTTAARLPKLKLPGGVSTLPLPATTGPGYAYGLTSEEAKLLLVDAPRADVDDTQSVPGDARAEMVRRILSLENANKTQMNKFNVDRCVQLFGRTPTDTGSPEVQAAVMSVKIRAMQDHLSTHKKDMSTKRQLEKWVSQRMKMLKYLRRTNLPKFVETCHAVGVEPNTIRYSPVPAKFPHYGHNDSRPILPSRLGRASFAVDGITSKLQVLPALVDRITGNATAITDITTLKTDVSSLKTRATTIEGNCSTLQTTTNTANSDIASLKTRPTANRTTAAEGRSPRTPDRSSKTRPKLPPIPWTLKTAGQPREATVATLGVIHSLLGGTTVRSYPPASALAKFNANTPTITGEAYGNGTWNLYSISVNGNYEVVRGVEQPDQVTMAPQGAYSSQSQYAATTGLYMSHATTTDKNGVVEMGDIWACQPPSARKLVRVTLFREARRNYIRRGHSANIYPCHPTDFTESRLVTTVNAGGDGAVQFGLCFSATSPFPASTVLHTQTFTAKTLAATTSVTAPQLNAGAVTLNDTFLVEMPLLGCTRAGTW</sequence>
<feature type="compositionally biased region" description="Basic and acidic residues" evidence="4">
    <location>
        <begin position="465"/>
        <end position="474"/>
    </location>
</feature>
<dbReference type="InterPro" id="IPR009068">
    <property type="entry name" value="uS15_NS1_RNA-bd_sf"/>
</dbReference>
<dbReference type="SUPFAM" id="SSF47060">
    <property type="entry name" value="S15/NS1 RNA-binding domain"/>
    <property type="match status" value="1"/>
</dbReference>
<feature type="region of interest" description="Disordered" evidence="4">
    <location>
        <begin position="142"/>
        <end position="165"/>
    </location>
</feature>
<keyword evidence="2" id="KW-0689">Ribosomal protein</keyword>
<dbReference type="GO" id="GO:0005737">
    <property type="term" value="C:cytoplasm"/>
    <property type="evidence" value="ECO:0007669"/>
    <property type="project" value="UniProtKB-ARBA"/>
</dbReference>
<dbReference type="HAMAP" id="MF_01343_B">
    <property type="entry name" value="Ribosomal_uS15_B"/>
    <property type="match status" value="1"/>
</dbReference>
<reference evidence="5 6" key="1">
    <citation type="journal article" date="2019" name="Sci. Rep.">
        <title>Comparative genomics of chytrid fungi reveal insights into the obligate biotrophic and pathogenic lifestyle of Synchytrium endobioticum.</title>
        <authorList>
            <person name="van de Vossenberg B.T.L.H."/>
            <person name="Warris S."/>
            <person name="Nguyen H.D.T."/>
            <person name="van Gent-Pelzer M.P.E."/>
            <person name="Joly D.L."/>
            <person name="van de Geest H.C."/>
            <person name="Bonants P.J.M."/>
            <person name="Smith D.S."/>
            <person name="Levesque C.A."/>
            <person name="van der Lee T.A.J."/>
        </authorList>
    </citation>
    <scope>NUCLEOTIDE SEQUENCE [LARGE SCALE GENOMIC DNA]</scope>
    <source>
        <strain evidence="5 6">CBS 809.83</strain>
    </source>
</reference>
<organism evidence="5 6">
    <name type="scientific">Powellomyces hirtus</name>
    <dbReference type="NCBI Taxonomy" id="109895"/>
    <lineage>
        <taxon>Eukaryota</taxon>
        <taxon>Fungi</taxon>
        <taxon>Fungi incertae sedis</taxon>
        <taxon>Chytridiomycota</taxon>
        <taxon>Chytridiomycota incertae sedis</taxon>
        <taxon>Chytridiomycetes</taxon>
        <taxon>Spizellomycetales</taxon>
        <taxon>Powellomycetaceae</taxon>
        <taxon>Powellomyces</taxon>
    </lineage>
</organism>
<gene>
    <name evidence="5" type="ORF">PhCBS80983_g03616</name>
</gene>
<comment type="similarity">
    <text evidence="1">Belongs to the universal ribosomal protein uS15 family.</text>
</comment>
<dbReference type="Gene3D" id="1.10.287.10">
    <property type="entry name" value="S15/NS1, RNA-binding"/>
    <property type="match status" value="1"/>
</dbReference>
<feature type="compositionally biased region" description="Basic and acidic residues" evidence="4">
    <location>
        <begin position="142"/>
        <end position="156"/>
    </location>
</feature>
<keyword evidence="3" id="KW-0687">Ribonucleoprotein</keyword>
<name>A0A507E1Q1_9FUNG</name>